<name>A0A127VI03_9SPHI</name>
<dbReference type="EMBL" id="CP014504">
    <property type="protein sequence ID" value="AMQ00955.1"/>
    <property type="molecule type" value="Genomic_DNA"/>
</dbReference>
<proteinExistence type="predicted"/>
<dbReference type="AlphaFoldDB" id="A0A127VI03"/>
<accession>A0A127VI03</accession>
<evidence type="ECO:0000313" key="2">
    <source>
        <dbReference type="Proteomes" id="UP000071561"/>
    </source>
</evidence>
<sequence>MEANNFIDREKTQGLHHRITLPQLVYVIGIDPGTKTGLAIYDKVSKQLTVVCTLKVHEAFDVVKKVSETARQHNVKMFVRVEDARKRKRYGPNSNAKQQGAGAIKIQCKQWEEFLLSEGISFDLVAPAQIKTKVDAKKFKMITGWSARTSNHGRDAAMLVYGL</sequence>
<reference evidence="1 2" key="1">
    <citation type="submission" date="2016-03" db="EMBL/GenBank/DDBJ databases">
        <title>Complete genome sequence of Pedobacter cryoconitis PAMC 27485.</title>
        <authorList>
            <person name="Lee J."/>
            <person name="Kim O.-S."/>
        </authorList>
    </citation>
    <scope>NUCLEOTIDE SEQUENCE [LARGE SCALE GENOMIC DNA]</scope>
    <source>
        <strain evidence="1 2">PAMC 27485</strain>
    </source>
</reference>
<gene>
    <name evidence="1" type="ORF">AY601_4104</name>
</gene>
<protein>
    <recommendedName>
        <fullName evidence="3">Holliday junction resolvase RuvC</fullName>
    </recommendedName>
</protein>
<evidence type="ECO:0008006" key="3">
    <source>
        <dbReference type="Google" id="ProtNLM"/>
    </source>
</evidence>
<organism evidence="1 2">
    <name type="scientific">Pedobacter cryoconitis</name>
    <dbReference type="NCBI Taxonomy" id="188932"/>
    <lineage>
        <taxon>Bacteria</taxon>
        <taxon>Pseudomonadati</taxon>
        <taxon>Bacteroidota</taxon>
        <taxon>Sphingobacteriia</taxon>
        <taxon>Sphingobacteriales</taxon>
        <taxon>Sphingobacteriaceae</taxon>
        <taxon>Pedobacter</taxon>
    </lineage>
</organism>
<dbReference type="PATRIC" id="fig|188932.3.peg.4260"/>
<dbReference type="Proteomes" id="UP000071561">
    <property type="component" value="Chromosome"/>
</dbReference>
<keyword evidence="2" id="KW-1185">Reference proteome</keyword>
<dbReference type="KEGG" id="pcm:AY601_4104"/>
<evidence type="ECO:0000313" key="1">
    <source>
        <dbReference type="EMBL" id="AMQ00955.1"/>
    </source>
</evidence>